<accession>A0A1M4MV12</accession>
<reference evidence="3" key="1">
    <citation type="submission" date="2016-09" db="EMBL/GenBank/DDBJ databases">
        <authorList>
            <person name="Wibberg D."/>
        </authorList>
    </citation>
    <scope>NUCLEOTIDE SEQUENCE [LARGE SCALE GENOMIC DNA]</scope>
</reference>
<evidence type="ECO:0000259" key="1">
    <source>
        <dbReference type="Pfam" id="PF00156"/>
    </source>
</evidence>
<dbReference type="AlphaFoldDB" id="A0A1M4MV12"/>
<dbReference type="Proteomes" id="UP000184085">
    <property type="component" value="Unassembled WGS sequence"/>
</dbReference>
<dbReference type="InterPro" id="IPR029057">
    <property type="entry name" value="PRTase-like"/>
</dbReference>
<dbReference type="Pfam" id="PF00156">
    <property type="entry name" value="Pribosyltran"/>
    <property type="match status" value="1"/>
</dbReference>
<dbReference type="InterPro" id="IPR023214">
    <property type="entry name" value="HAD_sf"/>
</dbReference>
<evidence type="ECO:0000313" key="3">
    <source>
        <dbReference type="Proteomes" id="UP000184085"/>
    </source>
</evidence>
<name>A0A1M4MV12_9RHOB</name>
<dbReference type="Gene3D" id="3.40.50.2020">
    <property type="match status" value="1"/>
</dbReference>
<proteinExistence type="predicted"/>
<sequence>MKFISVQDMSAAILANRRKLPDKIDLVVGIPRSGMLPATMLATQLNLPLTDLDGLVSGKVFGYGATKDAPDVDKAMSEQRTVLVIDDTVGSGRAFKKARVALEGVPGNIVFCSVYSQVAKHPDVDVVLETNSLSPVCQWNMMHHAVLQNACVDIDGVLCRNPEAHEDDDGKAYRKFLQTAEKLHATSGEIAWLVTSRHEKYRAETEAWMRDNGVRYGKLIMTQTDEEKANSPAFKARIYVETGADLFIESEAYDAAEIQKISQRPVLCVATQSMIHDGSPIRMRSASGSKGSAALLAKVKLQARRMAGDKFYYAMKTLAGRG</sequence>
<protein>
    <recommendedName>
        <fullName evidence="1">Phosphoribosyltransferase domain-containing protein</fullName>
    </recommendedName>
</protein>
<organism evidence="2 3">
    <name type="scientific">Donghicola eburneus</name>
    <dbReference type="NCBI Taxonomy" id="393278"/>
    <lineage>
        <taxon>Bacteria</taxon>
        <taxon>Pseudomonadati</taxon>
        <taxon>Pseudomonadota</taxon>
        <taxon>Alphaproteobacteria</taxon>
        <taxon>Rhodobacterales</taxon>
        <taxon>Roseobacteraceae</taxon>
        <taxon>Donghicola</taxon>
    </lineage>
</organism>
<evidence type="ECO:0000313" key="2">
    <source>
        <dbReference type="EMBL" id="SCM66042.1"/>
    </source>
</evidence>
<dbReference type="InterPro" id="IPR000836">
    <property type="entry name" value="PRTase_dom"/>
</dbReference>
<keyword evidence="3" id="KW-1185">Reference proteome</keyword>
<dbReference type="Gene3D" id="3.40.50.1000">
    <property type="entry name" value="HAD superfamily/HAD-like"/>
    <property type="match status" value="1"/>
</dbReference>
<dbReference type="CDD" id="cd06223">
    <property type="entry name" value="PRTases_typeI"/>
    <property type="match status" value="1"/>
</dbReference>
<dbReference type="EMBL" id="FMJB01000014">
    <property type="protein sequence ID" value="SCM66042.1"/>
    <property type="molecule type" value="Genomic_DNA"/>
</dbReference>
<dbReference type="RefSeq" id="WP_072702654.1">
    <property type="nucleotide sequence ID" value="NZ_FMJB01000014.1"/>
</dbReference>
<feature type="domain" description="Phosphoribosyltransferase" evidence="1">
    <location>
        <begin position="13"/>
        <end position="107"/>
    </location>
</feature>
<gene>
    <name evidence="2" type="ORF">KARMA_0214</name>
</gene>
<dbReference type="SUPFAM" id="SSF53271">
    <property type="entry name" value="PRTase-like"/>
    <property type="match status" value="1"/>
</dbReference>